<dbReference type="Proteomes" id="UP000030143">
    <property type="component" value="Unassembled WGS sequence"/>
</dbReference>
<organism evidence="2 3">
    <name type="scientific">Penicillium expansum</name>
    <name type="common">Blue mold rot fungus</name>
    <dbReference type="NCBI Taxonomy" id="27334"/>
    <lineage>
        <taxon>Eukaryota</taxon>
        <taxon>Fungi</taxon>
        <taxon>Dikarya</taxon>
        <taxon>Ascomycota</taxon>
        <taxon>Pezizomycotina</taxon>
        <taxon>Eurotiomycetes</taxon>
        <taxon>Eurotiomycetidae</taxon>
        <taxon>Eurotiales</taxon>
        <taxon>Aspergillaceae</taxon>
        <taxon>Penicillium</taxon>
    </lineage>
</organism>
<keyword evidence="3" id="KW-1185">Reference proteome</keyword>
<gene>
    <name evidence="2" type="ORF">PEX2_062450</name>
</gene>
<dbReference type="VEuPathDB" id="FungiDB:PEXP_091210"/>
<dbReference type="PhylomeDB" id="A0A0A2IRG2"/>
<reference evidence="2 3" key="1">
    <citation type="journal article" date="2015" name="Mol. Plant Microbe Interact.">
        <title>Genome, transcriptome, and functional analyses of Penicillium expansum provide new insights into secondary metabolism and pathogenicity.</title>
        <authorList>
            <person name="Ballester A.R."/>
            <person name="Marcet-Houben M."/>
            <person name="Levin E."/>
            <person name="Sela N."/>
            <person name="Selma-Lazaro C."/>
            <person name="Carmona L."/>
            <person name="Wisniewski M."/>
            <person name="Droby S."/>
            <person name="Gonzalez-Candelas L."/>
            <person name="Gabaldon T."/>
        </authorList>
    </citation>
    <scope>NUCLEOTIDE SEQUENCE [LARGE SCALE GENOMIC DNA]</scope>
    <source>
        <strain evidence="2 3">MD-8</strain>
    </source>
</reference>
<evidence type="ECO:0000313" key="3">
    <source>
        <dbReference type="Proteomes" id="UP000030143"/>
    </source>
</evidence>
<feature type="region of interest" description="Disordered" evidence="1">
    <location>
        <begin position="1"/>
        <end position="37"/>
    </location>
</feature>
<evidence type="ECO:0000313" key="2">
    <source>
        <dbReference type="EMBL" id="KGO53634.1"/>
    </source>
</evidence>
<dbReference type="STRING" id="27334.A0A0A2IRG2"/>
<dbReference type="GeneID" id="27678936"/>
<comment type="caution">
    <text evidence="2">The sequence shown here is derived from an EMBL/GenBank/DDBJ whole genome shotgun (WGS) entry which is preliminary data.</text>
</comment>
<sequence>MPPNSQSASSALPDEDDNATVSSANMESEDDKSSPDVPWVSRLSDSFALKCSISSKPVRRDPFGTLPWYALDVVLFNLPDLPTLHQLTLASPDVRDYLDDKIGIMPKLVEHIIERREYETKYINEEECDYSQEDADRGLNEDTRIFFRTLVYLWWKEDSVAKGVPSDDNPLPEDFNNPLVYNINITVEGFYEPEKVGIIRLPASTPKHILRHLLSLASRLRRDVHAFFHETMALCASTKMLELKNKKAHWPNNGPRPRGIPHPTCGTRYPLSWMEEQRLMLAFLKPYIFSVLRRVVCEKRLLRPLSCLPDPLPERMYPDTLKNLEQNSLADFWSPYANYGWMRTESMEQMETVLGWLEEGKGSHAIRRKRATKFTTCCPTFNPWTTTQFKRSRSDLQQISLPGPFWAQQCEVVPQSDVQAAGFRGEFQRFGVSFWDMERMEYLGFATKRMHLGRYPEQLELAFRWSSMLLAYNKKAPHWARTKKDQPKKGLKFRSKTQAIPLSKKV</sequence>
<dbReference type="AlphaFoldDB" id="A0A0A2IRG2"/>
<feature type="compositionally biased region" description="Polar residues" evidence="1">
    <location>
        <begin position="1"/>
        <end position="10"/>
    </location>
</feature>
<accession>A0A0A2IRG2</accession>
<feature type="region of interest" description="Disordered" evidence="1">
    <location>
        <begin position="484"/>
        <end position="506"/>
    </location>
</feature>
<dbReference type="OrthoDB" id="4358152at2759"/>
<evidence type="ECO:0000256" key="1">
    <source>
        <dbReference type="SAM" id="MobiDB-lite"/>
    </source>
</evidence>
<dbReference type="HOGENOM" id="CLU_025746_0_0_1"/>
<protein>
    <submittedName>
        <fullName evidence="2">Uncharacterized protein</fullName>
    </submittedName>
</protein>
<name>A0A0A2IRG2_PENEN</name>
<dbReference type="RefSeq" id="XP_016596223.1">
    <property type="nucleotide sequence ID" value="XM_016743516.1"/>
</dbReference>
<dbReference type="EMBL" id="JQFZ01000248">
    <property type="protein sequence ID" value="KGO53634.1"/>
    <property type="molecule type" value="Genomic_DNA"/>
</dbReference>
<proteinExistence type="predicted"/>